<evidence type="ECO:0000313" key="2">
    <source>
        <dbReference type="EMBL" id="KXB58446.1"/>
    </source>
</evidence>
<organism evidence="2 3">
    <name type="scientific">Gemelliphila asaccharolytica</name>
    <dbReference type="NCBI Taxonomy" id="502393"/>
    <lineage>
        <taxon>Bacteria</taxon>
        <taxon>Bacillati</taxon>
        <taxon>Bacillota</taxon>
        <taxon>Bacilli</taxon>
        <taxon>Bacillales</taxon>
        <taxon>Gemellaceae</taxon>
        <taxon>Gemelliphila</taxon>
    </lineage>
</organism>
<dbReference type="InterPro" id="IPR040549">
    <property type="entry name" value="DUF5613"/>
</dbReference>
<reference evidence="2 3" key="1">
    <citation type="submission" date="2016-01" db="EMBL/GenBank/DDBJ databases">
        <authorList>
            <person name="Mitreva M."/>
            <person name="Pepin K.H."/>
            <person name="Mihindukulasuriya K.A."/>
            <person name="Fulton R."/>
            <person name="Fronick C."/>
            <person name="O'Laughlin M."/>
            <person name="Miner T."/>
            <person name="Herter B."/>
            <person name="Rosa B.A."/>
            <person name="Cordes M."/>
            <person name="Tomlinson C."/>
            <person name="Wollam A."/>
            <person name="Palsikar V.B."/>
            <person name="Mardis E.R."/>
            <person name="Wilson R.K."/>
        </authorList>
    </citation>
    <scope>NUCLEOTIDE SEQUENCE [LARGE SCALE GENOMIC DNA]</scope>
    <source>
        <strain evidence="2 3">KA00071</strain>
    </source>
</reference>
<dbReference type="Gene3D" id="3.40.630.30">
    <property type="match status" value="1"/>
</dbReference>
<keyword evidence="3" id="KW-1185">Reference proteome</keyword>
<dbReference type="SUPFAM" id="SSF55729">
    <property type="entry name" value="Acyl-CoA N-acyltransferases (Nat)"/>
    <property type="match status" value="1"/>
</dbReference>
<dbReference type="CDD" id="cd04301">
    <property type="entry name" value="NAT_SF"/>
    <property type="match status" value="1"/>
</dbReference>
<comment type="caution">
    <text evidence="2">The sequence shown here is derived from an EMBL/GenBank/DDBJ whole genome shotgun (WGS) entry which is preliminary data.</text>
</comment>
<dbReference type="InterPro" id="IPR000182">
    <property type="entry name" value="GNAT_dom"/>
</dbReference>
<dbReference type="Pfam" id="PF13673">
    <property type="entry name" value="Acetyltransf_10"/>
    <property type="match status" value="1"/>
</dbReference>
<gene>
    <name evidence="2" type="ORF">HMPREF1871_00470</name>
</gene>
<evidence type="ECO:0000313" key="3">
    <source>
        <dbReference type="Proteomes" id="UP000070467"/>
    </source>
</evidence>
<dbReference type="EMBL" id="LSDB01000011">
    <property type="protein sequence ID" value="KXB58446.1"/>
    <property type="molecule type" value="Genomic_DNA"/>
</dbReference>
<proteinExistence type="predicted"/>
<protein>
    <submittedName>
        <fullName evidence="2">Acetyltransferase, GNAT family</fullName>
    </submittedName>
</protein>
<dbReference type="InterPro" id="IPR016181">
    <property type="entry name" value="Acyl_CoA_acyltransferase"/>
</dbReference>
<dbReference type="Pfam" id="PF18467">
    <property type="entry name" value="DUF5613"/>
    <property type="match status" value="1"/>
</dbReference>
<name>A0ABR5TN81_9BACL</name>
<dbReference type="PROSITE" id="PS51186">
    <property type="entry name" value="GNAT"/>
    <property type="match status" value="1"/>
</dbReference>
<dbReference type="RefSeq" id="WP_066129550.1">
    <property type="nucleotide sequence ID" value="NZ_KQ959864.1"/>
</dbReference>
<accession>A0ABR5TN81</accession>
<dbReference type="Proteomes" id="UP000070467">
    <property type="component" value="Unassembled WGS sequence"/>
</dbReference>
<evidence type="ECO:0000259" key="1">
    <source>
        <dbReference type="PROSITE" id="PS51186"/>
    </source>
</evidence>
<feature type="domain" description="N-acetyltransferase" evidence="1">
    <location>
        <begin position="126"/>
        <end position="262"/>
    </location>
</feature>
<sequence length="262" mass="31508">MSFESFKDNNLTKYTFNKIYKKSKVVLETEKYLIHRRVKSNYSFADNYLEIKEIPQTEGELQYYIDACKEFFRDKGISFIHLALPEKKDISNKLQKFLKKKGYNQHEFILYLLDSKDCEIREETIYDISLLEKQDFQKYIDFNYKIDLEYTNKAFADENKNLAYEILRDDDVYQLVAKDKDNLIATVNVIVKSEYIEISNLYVEKEYRQKNIASSLLKFAIKKFKKKYVILIADFYDTPKYMYEKMGFKEVSSKKYFIKTVL</sequence>